<comment type="subunit">
    <text evidence="6">Part of the FGAM synthase complex composed of 1 PurL, 1 PurQ and 2 PurS subunits.</text>
</comment>
<comment type="pathway">
    <text evidence="6">Purine metabolism; IMP biosynthesis via de novo pathway; 5-amino-1-(5-phospho-D-ribosyl)imidazole from N(2)-formyl-N(1)-(5-phospho-D-ribosyl)glycinamide: step 1/2.</text>
</comment>
<dbReference type="GO" id="GO:0006189">
    <property type="term" value="P:'de novo' IMP biosynthetic process"/>
    <property type="evidence" value="ECO:0007669"/>
    <property type="project" value="UniProtKB-UniRule"/>
</dbReference>
<evidence type="ECO:0000256" key="4">
    <source>
        <dbReference type="ARBA" id="ARBA00022755"/>
    </source>
</evidence>
<protein>
    <recommendedName>
        <fullName evidence="6">Phosphoribosylformylglycinamidine synthase subunit PurS</fullName>
        <shortName evidence="6">FGAM synthase</shortName>
        <ecNumber evidence="6">6.3.5.3</ecNumber>
    </recommendedName>
    <alternativeName>
        <fullName evidence="6">Formylglycinamide ribonucleotide amidotransferase subunit III</fullName>
        <shortName evidence="6">FGAR amidotransferase III</shortName>
        <shortName evidence="6">FGAR-AT III</shortName>
    </alternativeName>
    <alternativeName>
        <fullName evidence="6">Phosphoribosylformylglycinamidine synthase subunit III</fullName>
    </alternativeName>
</protein>
<keyword evidence="2 6" id="KW-0436">Ligase</keyword>
<dbReference type="GO" id="GO:0005524">
    <property type="term" value="F:ATP binding"/>
    <property type="evidence" value="ECO:0007669"/>
    <property type="project" value="UniProtKB-UniRule"/>
</dbReference>
<dbReference type="Pfam" id="PF02700">
    <property type="entry name" value="PurS"/>
    <property type="match status" value="1"/>
</dbReference>
<comment type="subcellular location">
    <subcellularLocation>
        <location evidence="6">Cytoplasm</location>
    </subcellularLocation>
</comment>
<proteinExistence type="inferred from homology"/>
<dbReference type="PANTHER" id="PTHR34696:SF1">
    <property type="entry name" value="PHOSPHORIBOSYLFORMYLGLYCINAMIDINE SYNTHASE SUBUNIT PURS"/>
    <property type="match status" value="1"/>
</dbReference>
<keyword evidence="4 6" id="KW-0658">Purine biosynthesis</keyword>
<name>A0A523BDM9_9CREN</name>
<dbReference type="UniPathway" id="UPA00074">
    <property type="reaction ID" value="UER00128"/>
</dbReference>
<evidence type="ECO:0000313" key="7">
    <source>
        <dbReference type="EMBL" id="TDA39057.1"/>
    </source>
</evidence>
<keyword evidence="3 6" id="KW-0547">Nucleotide-binding</keyword>
<reference evidence="7 8" key="1">
    <citation type="journal article" date="2019" name="Nat. Microbiol.">
        <title>Expanding anaerobic alkane metabolism in the domain of Archaea.</title>
        <authorList>
            <person name="Wang Y."/>
            <person name="Wegener G."/>
            <person name="Hou J."/>
            <person name="Wang F."/>
            <person name="Xiao X."/>
        </authorList>
    </citation>
    <scope>NUCLEOTIDE SEQUENCE [LARGE SCALE GENOMIC DNA]</scope>
    <source>
        <strain evidence="7">WYZ-LMO10</strain>
    </source>
</reference>
<dbReference type="HAMAP" id="MF_01926">
    <property type="entry name" value="PurS"/>
    <property type="match status" value="1"/>
</dbReference>
<dbReference type="InterPro" id="IPR036604">
    <property type="entry name" value="PurS-like_sf"/>
</dbReference>
<dbReference type="InterPro" id="IPR003850">
    <property type="entry name" value="PurS"/>
</dbReference>
<keyword evidence="5 6" id="KW-0067">ATP-binding</keyword>
<evidence type="ECO:0000256" key="5">
    <source>
        <dbReference type="ARBA" id="ARBA00022840"/>
    </source>
</evidence>
<gene>
    <name evidence="6 7" type="primary">purS</name>
    <name evidence="7" type="ORF">DSO08_03205</name>
</gene>
<evidence type="ECO:0000256" key="3">
    <source>
        <dbReference type="ARBA" id="ARBA00022741"/>
    </source>
</evidence>
<dbReference type="PANTHER" id="PTHR34696">
    <property type="entry name" value="PHOSPHORIBOSYLFORMYLGLYCINAMIDINE SYNTHASE SUBUNIT PURS"/>
    <property type="match status" value="1"/>
</dbReference>
<comment type="catalytic activity">
    <reaction evidence="6">
        <text>N(2)-formyl-N(1)-(5-phospho-beta-D-ribosyl)glycinamide + L-glutamine + ATP + H2O = 2-formamido-N(1)-(5-O-phospho-beta-D-ribosyl)acetamidine + L-glutamate + ADP + phosphate + H(+)</text>
        <dbReference type="Rhea" id="RHEA:17129"/>
        <dbReference type="ChEBI" id="CHEBI:15377"/>
        <dbReference type="ChEBI" id="CHEBI:15378"/>
        <dbReference type="ChEBI" id="CHEBI:29985"/>
        <dbReference type="ChEBI" id="CHEBI:30616"/>
        <dbReference type="ChEBI" id="CHEBI:43474"/>
        <dbReference type="ChEBI" id="CHEBI:58359"/>
        <dbReference type="ChEBI" id="CHEBI:147286"/>
        <dbReference type="ChEBI" id="CHEBI:147287"/>
        <dbReference type="ChEBI" id="CHEBI:456216"/>
        <dbReference type="EC" id="6.3.5.3"/>
    </reaction>
</comment>
<dbReference type="EMBL" id="QNVH01000023">
    <property type="protein sequence ID" value="TDA39057.1"/>
    <property type="molecule type" value="Genomic_DNA"/>
</dbReference>
<dbReference type="SUPFAM" id="SSF82697">
    <property type="entry name" value="PurS-like"/>
    <property type="match status" value="1"/>
</dbReference>
<dbReference type="NCBIfam" id="TIGR00302">
    <property type="entry name" value="phosphoribosylformylglycinamidine synthase subunit PurS"/>
    <property type="match status" value="1"/>
</dbReference>
<dbReference type="Proteomes" id="UP000315399">
    <property type="component" value="Unassembled WGS sequence"/>
</dbReference>
<evidence type="ECO:0000256" key="2">
    <source>
        <dbReference type="ARBA" id="ARBA00022598"/>
    </source>
</evidence>
<comment type="caution">
    <text evidence="7">The sequence shown here is derived from an EMBL/GenBank/DDBJ whole genome shotgun (WGS) entry which is preliminary data.</text>
</comment>
<organism evidence="7 8">
    <name type="scientific">Thermoproteota archaeon</name>
    <dbReference type="NCBI Taxonomy" id="2056631"/>
    <lineage>
        <taxon>Archaea</taxon>
        <taxon>Thermoproteota</taxon>
    </lineage>
</organism>
<keyword evidence="1 6" id="KW-0963">Cytoplasm</keyword>
<dbReference type="Gene3D" id="3.30.1280.10">
    <property type="entry name" value="Phosphoribosylformylglycinamidine synthase subunit PurS"/>
    <property type="match status" value="1"/>
</dbReference>
<comment type="similarity">
    <text evidence="6">Belongs to the PurS family.</text>
</comment>
<dbReference type="GO" id="GO:0005737">
    <property type="term" value="C:cytoplasm"/>
    <property type="evidence" value="ECO:0007669"/>
    <property type="project" value="UniProtKB-SubCell"/>
</dbReference>
<sequence length="85" mass="9406">MMVRIEVKLKSGHFDPEGDVTAKSLRDLGFPVNSVRVSKVYTVELDANSREKAMSTARDMCRKLLANPTKDDFFIEVLAGEGGTD</sequence>
<evidence type="ECO:0000313" key="8">
    <source>
        <dbReference type="Proteomes" id="UP000315399"/>
    </source>
</evidence>
<dbReference type="GO" id="GO:0004642">
    <property type="term" value="F:phosphoribosylformylglycinamidine synthase activity"/>
    <property type="evidence" value="ECO:0007669"/>
    <property type="project" value="UniProtKB-UniRule"/>
</dbReference>
<dbReference type="AlphaFoldDB" id="A0A523BDM9"/>
<evidence type="ECO:0000256" key="6">
    <source>
        <dbReference type="HAMAP-Rule" id="MF_01926"/>
    </source>
</evidence>
<accession>A0A523BDM9</accession>
<comment type="function">
    <text evidence="6">Part of the phosphoribosylformylglycinamidine synthase complex involved in the purines biosynthetic pathway. Catalyzes the ATP-dependent conversion of formylglycinamide ribonucleotide (FGAR) and glutamine to yield formylglycinamidine ribonucleotide (FGAM) and glutamate. The FGAM synthase complex is composed of three subunits. PurQ produces an ammonia molecule by converting glutamine to glutamate. PurL transfers the ammonia molecule to FGAR to form FGAM in an ATP-dependent manner. PurS interacts with PurQ and PurL and is thought to assist in the transfer of the ammonia molecule from PurQ to PurL.</text>
</comment>
<dbReference type="EC" id="6.3.5.3" evidence="6"/>
<evidence type="ECO:0000256" key="1">
    <source>
        <dbReference type="ARBA" id="ARBA00022490"/>
    </source>
</evidence>